<keyword evidence="1" id="KW-0812">Transmembrane</keyword>
<evidence type="ECO:0000313" key="2">
    <source>
        <dbReference type="EMBL" id="MBY5959878.1"/>
    </source>
</evidence>
<feature type="transmembrane region" description="Helical" evidence="1">
    <location>
        <begin position="58"/>
        <end position="77"/>
    </location>
</feature>
<evidence type="ECO:0000256" key="1">
    <source>
        <dbReference type="SAM" id="Phobius"/>
    </source>
</evidence>
<gene>
    <name evidence="2" type="ORF">KUV50_17115</name>
</gene>
<feature type="transmembrane region" description="Helical" evidence="1">
    <location>
        <begin position="7"/>
        <end position="26"/>
    </location>
</feature>
<feature type="transmembrane region" description="Helical" evidence="1">
    <location>
        <begin position="113"/>
        <end position="146"/>
    </location>
</feature>
<keyword evidence="3" id="KW-1185">Reference proteome</keyword>
<organism evidence="2 3">
    <name type="scientific">Membranihabitans marinus</name>
    <dbReference type="NCBI Taxonomy" id="1227546"/>
    <lineage>
        <taxon>Bacteria</taxon>
        <taxon>Pseudomonadati</taxon>
        <taxon>Bacteroidota</taxon>
        <taxon>Saprospiria</taxon>
        <taxon>Saprospirales</taxon>
        <taxon>Saprospiraceae</taxon>
        <taxon>Membranihabitans</taxon>
    </lineage>
</organism>
<keyword evidence="1" id="KW-1133">Transmembrane helix</keyword>
<feature type="transmembrane region" description="Helical" evidence="1">
    <location>
        <begin position="258"/>
        <end position="275"/>
    </location>
</feature>
<feature type="transmembrane region" description="Helical" evidence="1">
    <location>
        <begin position="281"/>
        <end position="300"/>
    </location>
</feature>
<feature type="transmembrane region" description="Helical" evidence="1">
    <location>
        <begin position="32"/>
        <end position="49"/>
    </location>
</feature>
<comment type="caution">
    <text evidence="2">The sequence shown here is derived from an EMBL/GenBank/DDBJ whole genome shotgun (WGS) entry which is preliminary data.</text>
</comment>
<dbReference type="RefSeq" id="WP_222581416.1">
    <property type="nucleotide sequence ID" value="NZ_JAHVHU010000019.1"/>
</dbReference>
<feature type="transmembrane region" description="Helical" evidence="1">
    <location>
        <begin position="233"/>
        <end position="251"/>
    </location>
</feature>
<dbReference type="AlphaFoldDB" id="A0A953LBL0"/>
<feature type="transmembrane region" description="Helical" evidence="1">
    <location>
        <begin position="83"/>
        <end position="101"/>
    </location>
</feature>
<name>A0A953LBL0_9BACT</name>
<keyword evidence="1" id="KW-0472">Membrane</keyword>
<sequence>MRLHTFFFDYGPIAGASIFYDLFGLSFDGNSIWSKLLSILLVLYQVVLINRMSSFNNLSYYNSLFPGVFYVLILSLIPDIHPLSSVLVGNTFIILALFQMFQTIHRNQRSKRLFNAGFFASIAVFFDLNFIYLAPFFIFAANAIILVRFRDILLYVLGFLAPPYFLLAYWRLSRKTQAGRDYIAVQIDFFQYEFIYQNYGIIKAGIIGALVLFLLVVFNTVVTRTNIFVRNKLTFLFYMMLFAVVVFALTFHTRLEDIQLIILPLGILMGLYTVSIKKINIAESLHLLLLILVMLFQYFLN</sequence>
<feature type="transmembrane region" description="Helical" evidence="1">
    <location>
        <begin position="152"/>
        <end position="170"/>
    </location>
</feature>
<evidence type="ECO:0008006" key="4">
    <source>
        <dbReference type="Google" id="ProtNLM"/>
    </source>
</evidence>
<dbReference type="EMBL" id="JAHVHU010000019">
    <property type="protein sequence ID" value="MBY5959878.1"/>
    <property type="molecule type" value="Genomic_DNA"/>
</dbReference>
<feature type="transmembrane region" description="Helical" evidence="1">
    <location>
        <begin position="201"/>
        <end position="221"/>
    </location>
</feature>
<dbReference type="Proteomes" id="UP000753961">
    <property type="component" value="Unassembled WGS sequence"/>
</dbReference>
<proteinExistence type="predicted"/>
<evidence type="ECO:0000313" key="3">
    <source>
        <dbReference type="Proteomes" id="UP000753961"/>
    </source>
</evidence>
<protein>
    <recommendedName>
        <fullName evidence="4">Beta-carotene 15,15'-monooxygenase</fullName>
    </recommendedName>
</protein>
<reference evidence="2" key="1">
    <citation type="submission" date="2021-06" db="EMBL/GenBank/DDBJ databases">
        <title>44 bacteria genomes isolated from Dapeng, Shenzhen.</title>
        <authorList>
            <person name="Zheng W."/>
            <person name="Yu S."/>
            <person name="Huang Y."/>
        </authorList>
    </citation>
    <scope>NUCLEOTIDE SEQUENCE</scope>
    <source>
        <strain evidence="2">DP5N28-2</strain>
    </source>
</reference>
<accession>A0A953LBL0</accession>